<evidence type="ECO:0000259" key="9">
    <source>
        <dbReference type="PROSITE" id="PS51755"/>
    </source>
</evidence>
<dbReference type="SMART" id="SM00448">
    <property type="entry name" value="REC"/>
    <property type="match status" value="1"/>
</dbReference>
<dbReference type="PANTHER" id="PTHR48111:SF67">
    <property type="entry name" value="TRANSCRIPTIONAL REGULATORY PROTEIN TCTD"/>
    <property type="match status" value="1"/>
</dbReference>
<evidence type="ECO:0000259" key="8">
    <source>
        <dbReference type="PROSITE" id="PS50110"/>
    </source>
</evidence>
<dbReference type="KEGG" id="rgi:RGI145_15870"/>
<evidence type="ECO:0000256" key="4">
    <source>
        <dbReference type="ARBA" id="ARBA00023125"/>
    </source>
</evidence>
<evidence type="ECO:0000256" key="5">
    <source>
        <dbReference type="ARBA" id="ARBA00023163"/>
    </source>
</evidence>
<dbReference type="SUPFAM" id="SSF52172">
    <property type="entry name" value="CheY-like"/>
    <property type="match status" value="1"/>
</dbReference>
<dbReference type="InterPro" id="IPR039420">
    <property type="entry name" value="WalR-like"/>
</dbReference>
<evidence type="ECO:0000256" key="6">
    <source>
        <dbReference type="PROSITE-ProRule" id="PRU00169"/>
    </source>
</evidence>
<dbReference type="Gene3D" id="1.10.10.10">
    <property type="entry name" value="Winged helix-like DNA-binding domain superfamily/Winged helix DNA-binding domain"/>
    <property type="match status" value="1"/>
</dbReference>
<evidence type="ECO:0000313" key="10">
    <source>
        <dbReference type="EMBL" id="APT58365.1"/>
    </source>
</evidence>
<dbReference type="EMBL" id="CP015583">
    <property type="protein sequence ID" value="APT58365.1"/>
    <property type="molecule type" value="Genomic_DNA"/>
</dbReference>
<dbReference type="GO" id="GO:0005829">
    <property type="term" value="C:cytosol"/>
    <property type="evidence" value="ECO:0007669"/>
    <property type="project" value="TreeGrafter"/>
</dbReference>
<dbReference type="SMART" id="SM00862">
    <property type="entry name" value="Trans_reg_C"/>
    <property type="match status" value="1"/>
</dbReference>
<dbReference type="GO" id="GO:0032993">
    <property type="term" value="C:protein-DNA complex"/>
    <property type="evidence" value="ECO:0007669"/>
    <property type="project" value="TreeGrafter"/>
</dbReference>
<evidence type="ECO:0000256" key="3">
    <source>
        <dbReference type="ARBA" id="ARBA00023015"/>
    </source>
</evidence>
<dbReference type="Proteomes" id="UP000185494">
    <property type="component" value="Chromosome 1"/>
</dbReference>
<dbReference type="GO" id="GO:0000156">
    <property type="term" value="F:phosphorelay response regulator activity"/>
    <property type="evidence" value="ECO:0007669"/>
    <property type="project" value="TreeGrafter"/>
</dbReference>
<dbReference type="GO" id="GO:0000976">
    <property type="term" value="F:transcription cis-regulatory region binding"/>
    <property type="evidence" value="ECO:0007669"/>
    <property type="project" value="TreeGrafter"/>
</dbReference>
<keyword evidence="5" id="KW-0804">Transcription</keyword>
<name>A0A1L7AHX9_9PROT</name>
<dbReference type="PANTHER" id="PTHR48111">
    <property type="entry name" value="REGULATOR OF RPOS"/>
    <property type="match status" value="1"/>
</dbReference>
<dbReference type="InterPro" id="IPR011006">
    <property type="entry name" value="CheY-like_superfamily"/>
</dbReference>
<dbReference type="Pfam" id="PF00072">
    <property type="entry name" value="Response_reg"/>
    <property type="match status" value="1"/>
</dbReference>
<reference evidence="10 11" key="1">
    <citation type="submission" date="2016-05" db="EMBL/GenBank/DDBJ databases">
        <title>Complete Genome and Methylome Analysis of Psychrotrophic Bacterial Isolates from Antarctic Lake Untersee.</title>
        <authorList>
            <person name="Fomenkov A."/>
            <person name="Akimov V.N."/>
            <person name="Vasilyeva L.V."/>
            <person name="Andersen D."/>
            <person name="Vincze T."/>
            <person name="Roberts R.J."/>
        </authorList>
    </citation>
    <scope>NUCLEOTIDE SEQUENCE [LARGE SCALE GENOMIC DNA]</scope>
    <source>
        <strain evidence="10 11">U14-5</strain>
    </source>
</reference>
<dbReference type="InterPro" id="IPR036388">
    <property type="entry name" value="WH-like_DNA-bd_sf"/>
</dbReference>
<dbReference type="InterPro" id="IPR001867">
    <property type="entry name" value="OmpR/PhoB-type_DNA-bd"/>
</dbReference>
<dbReference type="CDD" id="cd00383">
    <property type="entry name" value="trans_reg_C"/>
    <property type="match status" value="1"/>
</dbReference>
<proteinExistence type="predicted"/>
<dbReference type="PROSITE" id="PS50110">
    <property type="entry name" value="RESPONSE_REGULATORY"/>
    <property type="match status" value="1"/>
</dbReference>
<sequence>MRILLVEDTADVGEGIQARLQRMGHEVDWERDGEGAAARMDVQPYDLFILDVMLPPPDGLALLRHARERRLATPVLMLTARSGVADRVGALDLGADDYLVKPFDFLELEARVRVLLRRGSGSATNAIRFGDIAIDLSGRIASVEGEPLDLTRRELALLEILVARGGRIVGKEQIVERLFGLDGAAGANAVEQYVARLRRKIAASRAEIRTLRGLGYQLAPR</sequence>
<evidence type="ECO:0000256" key="1">
    <source>
        <dbReference type="ARBA" id="ARBA00022553"/>
    </source>
</evidence>
<feature type="domain" description="OmpR/PhoB-type" evidence="9">
    <location>
        <begin position="124"/>
        <end position="220"/>
    </location>
</feature>
<accession>A0A1L7AHX9</accession>
<keyword evidence="2" id="KW-0902">Two-component regulatory system</keyword>
<feature type="DNA-binding region" description="OmpR/PhoB-type" evidence="7">
    <location>
        <begin position="124"/>
        <end position="220"/>
    </location>
</feature>
<feature type="domain" description="Response regulatory" evidence="8">
    <location>
        <begin position="2"/>
        <end position="116"/>
    </location>
</feature>
<dbReference type="Gene3D" id="6.10.250.690">
    <property type="match status" value="1"/>
</dbReference>
<dbReference type="STRING" id="257708.RGI145_15870"/>
<keyword evidence="1 6" id="KW-0597">Phosphoprotein</keyword>
<keyword evidence="3" id="KW-0805">Transcription regulation</keyword>
<dbReference type="FunFam" id="3.40.50.2300:FF:000002">
    <property type="entry name" value="DNA-binding response regulator PhoP"/>
    <property type="match status" value="1"/>
</dbReference>
<dbReference type="eggNOG" id="COG0745">
    <property type="taxonomic scope" value="Bacteria"/>
</dbReference>
<evidence type="ECO:0000256" key="2">
    <source>
        <dbReference type="ARBA" id="ARBA00023012"/>
    </source>
</evidence>
<dbReference type="GO" id="GO:0006355">
    <property type="term" value="P:regulation of DNA-templated transcription"/>
    <property type="evidence" value="ECO:0007669"/>
    <property type="project" value="InterPro"/>
</dbReference>
<evidence type="ECO:0000313" key="11">
    <source>
        <dbReference type="Proteomes" id="UP000185494"/>
    </source>
</evidence>
<keyword evidence="4 7" id="KW-0238">DNA-binding</keyword>
<dbReference type="Pfam" id="PF00486">
    <property type="entry name" value="Trans_reg_C"/>
    <property type="match status" value="1"/>
</dbReference>
<protein>
    <submittedName>
        <fullName evidence="10">DNA-binding response regulator</fullName>
    </submittedName>
</protein>
<feature type="modified residue" description="4-aspartylphosphate" evidence="6">
    <location>
        <position position="51"/>
    </location>
</feature>
<dbReference type="RefSeq" id="WP_075799132.1">
    <property type="nucleotide sequence ID" value="NZ_CP015583.1"/>
</dbReference>
<organism evidence="10 11">
    <name type="scientific">Roseomonas gilardii</name>
    <dbReference type="NCBI Taxonomy" id="257708"/>
    <lineage>
        <taxon>Bacteria</taxon>
        <taxon>Pseudomonadati</taxon>
        <taxon>Pseudomonadota</taxon>
        <taxon>Alphaproteobacteria</taxon>
        <taxon>Acetobacterales</taxon>
        <taxon>Roseomonadaceae</taxon>
        <taxon>Roseomonas</taxon>
    </lineage>
</organism>
<gene>
    <name evidence="10" type="ORF">RGI145_15870</name>
</gene>
<evidence type="ECO:0000256" key="7">
    <source>
        <dbReference type="PROSITE-ProRule" id="PRU01091"/>
    </source>
</evidence>
<dbReference type="Gene3D" id="3.40.50.2300">
    <property type="match status" value="1"/>
</dbReference>
<dbReference type="PROSITE" id="PS51755">
    <property type="entry name" value="OMPR_PHOB"/>
    <property type="match status" value="1"/>
</dbReference>
<dbReference type="AlphaFoldDB" id="A0A1L7AHX9"/>
<dbReference type="InterPro" id="IPR001789">
    <property type="entry name" value="Sig_transdc_resp-reg_receiver"/>
</dbReference>